<protein>
    <submittedName>
        <fullName evidence="10">Uncharacterized protein</fullName>
    </submittedName>
</protein>
<dbReference type="AlphaFoldDB" id="A0A8C3D837"/>
<evidence type="ECO:0000256" key="9">
    <source>
        <dbReference type="PROSITE-ProRule" id="PRU00283"/>
    </source>
</evidence>
<dbReference type="PROSITE" id="PS50067">
    <property type="entry name" value="KINESIN_MOTOR_2"/>
    <property type="match status" value="1"/>
</dbReference>
<dbReference type="SUPFAM" id="SSF52540">
    <property type="entry name" value="P-loop containing nucleoside triphosphate hydrolases"/>
    <property type="match status" value="1"/>
</dbReference>
<keyword evidence="11" id="KW-1185">Reference proteome</keyword>
<keyword evidence="7" id="KW-0505">Motor protein</keyword>
<reference evidence="10" key="3">
    <citation type="submission" date="2025-09" db="UniProtKB">
        <authorList>
            <consortium name="Ensembl"/>
        </authorList>
    </citation>
    <scope>IDENTIFICATION</scope>
</reference>
<dbReference type="Pfam" id="PF00225">
    <property type="entry name" value="Kinesin"/>
    <property type="match status" value="1"/>
</dbReference>
<dbReference type="GO" id="GO:0005524">
    <property type="term" value="F:ATP binding"/>
    <property type="evidence" value="ECO:0007669"/>
    <property type="project" value="UniProtKB-KW"/>
</dbReference>
<dbReference type="InterPro" id="IPR027417">
    <property type="entry name" value="P-loop_NTPase"/>
</dbReference>
<keyword evidence="6" id="KW-0175">Coiled coil</keyword>
<evidence type="ECO:0000256" key="7">
    <source>
        <dbReference type="ARBA" id="ARBA00023175"/>
    </source>
</evidence>
<dbReference type="GO" id="GO:0007018">
    <property type="term" value="P:microtubule-based movement"/>
    <property type="evidence" value="ECO:0007669"/>
    <property type="project" value="InterPro"/>
</dbReference>
<dbReference type="SMART" id="SM00129">
    <property type="entry name" value="KISc"/>
    <property type="match status" value="1"/>
</dbReference>
<dbReference type="InterPro" id="IPR001752">
    <property type="entry name" value="Kinesin_motor_dom"/>
</dbReference>
<evidence type="ECO:0000256" key="2">
    <source>
        <dbReference type="ARBA" id="ARBA00022490"/>
    </source>
</evidence>
<dbReference type="InterPro" id="IPR036961">
    <property type="entry name" value="Kinesin_motor_dom_sf"/>
</dbReference>
<evidence type="ECO:0000256" key="5">
    <source>
        <dbReference type="ARBA" id="ARBA00022840"/>
    </source>
</evidence>
<keyword evidence="5" id="KW-0067">ATP-binding</keyword>
<dbReference type="Gene3D" id="3.40.850.10">
    <property type="entry name" value="Kinesin motor domain"/>
    <property type="match status" value="1"/>
</dbReference>
<dbReference type="PANTHER" id="PTHR47969:SF21">
    <property type="entry name" value="KINESIN-LIKE PROTEIN"/>
    <property type="match status" value="1"/>
</dbReference>
<evidence type="ECO:0000256" key="3">
    <source>
        <dbReference type="ARBA" id="ARBA00022701"/>
    </source>
</evidence>
<dbReference type="OMA" id="ACCLTER"/>
<evidence type="ECO:0000313" key="11">
    <source>
        <dbReference type="Proteomes" id="UP000694553"/>
    </source>
</evidence>
<dbReference type="PROSITE" id="PS00411">
    <property type="entry name" value="KINESIN_MOTOR_1"/>
    <property type="match status" value="1"/>
</dbReference>
<accession>A0A8C3D837</accession>
<dbReference type="Proteomes" id="UP000694553">
    <property type="component" value="Unassembled WGS sequence"/>
</dbReference>
<dbReference type="GO" id="GO:0005874">
    <property type="term" value="C:microtubule"/>
    <property type="evidence" value="ECO:0007669"/>
    <property type="project" value="UniProtKB-KW"/>
</dbReference>
<comment type="caution">
    <text evidence="9">Lacks conserved residue(s) required for the propagation of feature annotation.</text>
</comment>
<name>A0A8C3D837_CORMO</name>
<dbReference type="PRINTS" id="PR00380">
    <property type="entry name" value="KINESINHEAVY"/>
</dbReference>
<dbReference type="GO" id="GO:0003777">
    <property type="term" value="F:microtubule motor activity"/>
    <property type="evidence" value="ECO:0007669"/>
    <property type="project" value="InterPro"/>
</dbReference>
<comment type="similarity">
    <text evidence="9">Belongs to the TRAFAC class myosin-kinesin ATPase superfamily. Kinesin family.</text>
</comment>
<keyword evidence="3" id="KW-0493">Microtubule</keyword>
<evidence type="ECO:0000256" key="6">
    <source>
        <dbReference type="ARBA" id="ARBA00023054"/>
    </source>
</evidence>
<evidence type="ECO:0000256" key="8">
    <source>
        <dbReference type="ARBA" id="ARBA00023212"/>
    </source>
</evidence>
<evidence type="ECO:0000256" key="1">
    <source>
        <dbReference type="ARBA" id="ARBA00004245"/>
    </source>
</evidence>
<keyword evidence="8" id="KW-0206">Cytoskeleton</keyword>
<dbReference type="PANTHER" id="PTHR47969">
    <property type="entry name" value="CHROMOSOME-ASSOCIATED KINESIN KIF4A-RELATED"/>
    <property type="match status" value="1"/>
</dbReference>
<comment type="subcellular location">
    <subcellularLocation>
        <location evidence="1">Cytoplasm</location>
        <location evidence="1">Cytoskeleton</location>
    </subcellularLocation>
</comment>
<organism evidence="10 11">
    <name type="scientific">Corvus moneduloides</name>
    <name type="common">New Caledonian crow</name>
    <dbReference type="NCBI Taxonomy" id="1196302"/>
    <lineage>
        <taxon>Eukaryota</taxon>
        <taxon>Metazoa</taxon>
        <taxon>Chordata</taxon>
        <taxon>Craniata</taxon>
        <taxon>Vertebrata</taxon>
        <taxon>Euteleostomi</taxon>
        <taxon>Archelosauria</taxon>
        <taxon>Archosauria</taxon>
        <taxon>Dinosauria</taxon>
        <taxon>Saurischia</taxon>
        <taxon>Theropoda</taxon>
        <taxon>Coelurosauria</taxon>
        <taxon>Aves</taxon>
        <taxon>Neognathae</taxon>
        <taxon>Neoaves</taxon>
        <taxon>Telluraves</taxon>
        <taxon>Australaves</taxon>
        <taxon>Passeriformes</taxon>
        <taxon>Corvoidea</taxon>
        <taxon>Corvidae</taxon>
        <taxon>Corvus</taxon>
    </lineage>
</organism>
<dbReference type="InterPro" id="IPR027640">
    <property type="entry name" value="Kinesin-like_fam"/>
</dbReference>
<dbReference type="InterPro" id="IPR019821">
    <property type="entry name" value="Kinesin_motor_CS"/>
</dbReference>
<reference evidence="10" key="2">
    <citation type="submission" date="2025-08" db="UniProtKB">
        <authorList>
            <consortium name="Ensembl"/>
        </authorList>
    </citation>
    <scope>IDENTIFICATION</scope>
</reference>
<dbReference type="Ensembl" id="ENSCMUT00000001247.2">
    <property type="protein sequence ID" value="ENSCMUP00000001156.1"/>
    <property type="gene ID" value="ENSCMUG00000000837.2"/>
</dbReference>
<sequence>LQGVRAPMAAKLNLVDLAGSERQSRTGATGERLNRATKINLSLSALGNVISALVDGRCRHIPSRDSRLTRLLQDSLGGNTRTLMVACVSPADDSCEESLSTLRYANPAKNIRNKPCINEDPKDVLLREYQEEVKKLKAILAEHMGTSDLSGRRLEPLPLSPHLWSPGPVGVAMFFLGTHLLCSLARNSADSPTQ</sequence>
<keyword evidence="4" id="KW-0547">Nucleotide-binding</keyword>
<evidence type="ECO:0000313" key="10">
    <source>
        <dbReference type="Ensembl" id="ENSCMUP00000001156.1"/>
    </source>
</evidence>
<dbReference type="GO" id="GO:0008017">
    <property type="term" value="F:microtubule binding"/>
    <property type="evidence" value="ECO:0007669"/>
    <property type="project" value="InterPro"/>
</dbReference>
<reference evidence="11" key="1">
    <citation type="submission" date="2019-10" db="EMBL/GenBank/DDBJ databases">
        <title>Corvus moneduloides (New Caledonian crow) genome, bCorMon1, primary haplotype.</title>
        <authorList>
            <person name="Rutz C."/>
            <person name="Fungtammasan C."/>
            <person name="Mountcastle J."/>
            <person name="Formenti G."/>
            <person name="Chow W."/>
            <person name="Howe K."/>
            <person name="Steele M.P."/>
            <person name="Fernandes J."/>
            <person name="Gilbert M.T.P."/>
            <person name="Fedrigo O."/>
            <person name="Jarvis E.D."/>
            <person name="Gemmell N."/>
        </authorList>
    </citation>
    <scope>NUCLEOTIDE SEQUENCE [LARGE SCALE GENOMIC DNA]</scope>
</reference>
<evidence type="ECO:0000256" key="4">
    <source>
        <dbReference type="ARBA" id="ARBA00022741"/>
    </source>
</evidence>
<keyword evidence="2" id="KW-0963">Cytoplasm</keyword>
<proteinExistence type="inferred from homology"/>